<dbReference type="EMBL" id="LT991977">
    <property type="protein sequence ID" value="SPK74389.1"/>
    <property type="molecule type" value="Genomic_DNA"/>
</dbReference>
<name>A0A375ILC2_9BURK</name>
<dbReference type="PROSITE" id="PS01273">
    <property type="entry name" value="COA_TRANSF_1"/>
    <property type="match status" value="1"/>
</dbReference>
<accession>A0A375ILC2</accession>
<evidence type="ECO:0000256" key="2">
    <source>
        <dbReference type="ARBA" id="ARBA00022679"/>
    </source>
</evidence>
<evidence type="ECO:0000256" key="1">
    <source>
        <dbReference type="ARBA" id="ARBA00005612"/>
    </source>
</evidence>
<geneLocation type="plasmid" evidence="3">
    <name>II</name>
</geneLocation>
<dbReference type="InterPro" id="IPR004165">
    <property type="entry name" value="CoA_trans_fam_I"/>
</dbReference>
<gene>
    <name evidence="3" type="primary">pcaI</name>
    <name evidence="3" type="ORF">CT19425_MP20099</name>
</gene>
<sequence length="232" mass="24597">MIDKLYRTTREAVDNIPDGATIAIGGFGGAGMPDALIDALIEQGATDLTVVSNNAGNGDTGLAALLKARRVRKLVCSFPRQRDAHVFEALYRAGQIELEVVPQGTLAERLRAAGSGIGAFYTPTGFGTLLAQGKETRQIDGRGYVLEHPIHADVALINAEAADRWGNLVYNKTARNFAPVMAMAASQTIAAVARVCELGELDPEAIVTPGIFVSRVVLRDSAHAQAARMQAD</sequence>
<protein>
    <submittedName>
        <fullName evidence="3">3-oxoadipate CoA-transferase subunit A (Beta-ketoadipate:succinyl-CoA transferase subunit A)</fullName>
        <ecNumber evidence="3">2.8.3.6</ecNumber>
    </submittedName>
</protein>
<dbReference type="RefSeq" id="WP_115663967.1">
    <property type="nucleotide sequence ID" value="NZ_LT991977.1"/>
</dbReference>
<comment type="similarity">
    <text evidence="1">Belongs to the 3-oxoacid CoA-transferase subunit A family.</text>
</comment>
<dbReference type="EC" id="2.8.3.6" evidence="3"/>
<proteinExistence type="inferred from homology"/>
<dbReference type="Proteomes" id="UP000255505">
    <property type="component" value="Plasmid II"/>
</dbReference>
<dbReference type="PANTHER" id="PTHR13707">
    <property type="entry name" value="KETOACID-COENZYME A TRANSFERASE"/>
    <property type="match status" value="1"/>
</dbReference>
<evidence type="ECO:0000313" key="4">
    <source>
        <dbReference type="Proteomes" id="UP000255505"/>
    </source>
</evidence>
<evidence type="ECO:0000313" key="3">
    <source>
        <dbReference type="EMBL" id="SPK74389.1"/>
    </source>
</evidence>
<dbReference type="AlphaFoldDB" id="A0A375ILC2"/>
<dbReference type="InterPro" id="IPR037171">
    <property type="entry name" value="NagB/RpiA_transferase-like"/>
</dbReference>
<keyword evidence="3" id="KW-0614">Plasmid</keyword>
<dbReference type="PANTHER" id="PTHR13707:SF60">
    <property type="entry name" value="ACETATE COA-TRANSFERASE SUBUNIT ALPHA"/>
    <property type="match status" value="1"/>
</dbReference>
<dbReference type="InterPro" id="IPR012792">
    <property type="entry name" value="3-oxoacid_CoA-transf_A"/>
</dbReference>
<dbReference type="SMART" id="SM00882">
    <property type="entry name" value="CoA_trans"/>
    <property type="match status" value="1"/>
</dbReference>
<keyword evidence="2 3" id="KW-0808">Transferase</keyword>
<organism evidence="3 4">
    <name type="scientific">Cupriavidus taiwanensis</name>
    <dbReference type="NCBI Taxonomy" id="164546"/>
    <lineage>
        <taxon>Bacteria</taxon>
        <taxon>Pseudomonadati</taxon>
        <taxon>Pseudomonadota</taxon>
        <taxon>Betaproteobacteria</taxon>
        <taxon>Burkholderiales</taxon>
        <taxon>Burkholderiaceae</taxon>
        <taxon>Cupriavidus</taxon>
    </lineage>
</organism>
<dbReference type="GO" id="GO:0047569">
    <property type="term" value="F:3-oxoadipate CoA-transferase activity"/>
    <property type="evidence" value="ECO:0007669"/>
    <property type="project" value="UniProtKB-EC"/>
</dbReference>
<dbReference type="Gene3D" id="3.40.1080.10">
    <property type="entry name" value="Glutaconate Coenzyme A-transferase"/>
    <property type="match status" value="1"/>
</dbReference>
<dbReference type="SUPFAM" id="SSF100950">
    <property type="entry name" value="NagB/RpiA/CoA transferase-like"/>
    <property type="match status" value="1"/>
</dbReference>
<reference evidence="3 4" key="1">
    <citation type="submission" date="2018-01" db="EMBL/GenBank/DDBJ databases">
        <authorList>
            <person name="Gaut B.S."/>
            <person name="Morton B.R."/>
            <person name="Clegg M.T."/>
            <person name="Duvall M.R."/>
        </authorList>
    </citation>
    <scope>NUCLEOTIDE SEQUENCE [LARGE SCALE GENOMIC DNA]</scope>
    <source>
        <strain evidence="3">Cupriavidus taiwanensis LMG 19425</strain>
        <plasmid evidence="4">Plasmid ii</plasmid>
    </source>
</reference>
<dbReference type="InterPro" id="IPR004163">
    <property type="entry name" value="CoA_transf_BS"/>
</dbReference>
<dbReference type="NCBIfam" id="TIGR02429">
    <property type="entry name" value="pcaI_scoA_fam"/>
    <property type="match status" value="1"/>
</dbReference>
<dbReference type="Pfam" id="PF01144">
    <property type="entry name" value="CoA_trans"/>
    <property type="match status" value="1"/>
</dbReference>